<dbReference type="NCBIfam" id="NF038128">
    <property type="entry name" value="choice_anch_J"/>
    <property type="match status" value="1"/>
</dbReference>
<dbReference type="Proteomes" id="UP000239800">
    <property type="component" value="Unassembled WGS sequence"/>
</dbReference>
<dbReference type="EMBL" id="MQUB01000001">
    <property type="protein sequence ID" value="PQB05616.1"/>
    <property type="molecule type" value="Genomic_DNA"/>
</dbReference>
<dbReference type="RefSeq" id="WP_104813561.1">
    <property type="nucleotide sequence ID" value="NZ_MQUB01000001.1"/>
</dbReference>
<dbReference type="Pfam" id="PF18942">
    <property type="entry name" value="DUF5689"/>
    <property type="match status" value="1"/>
</dbReference>
<organism evidence="2 3">
    <name type="scientific">Aureitalea marina</name>
    <dbReference type="NCBI Taxonomy" id="930804"/>
    <lineage>
        <taxon>Bacteria</taxon>
        <taxon>Pseudomonadati</taxon>
        <taxon>Bacteroidota</taxon>
        <taxon>Flavobacteriia</taxon>
        <taxon>Flavobacteriales</taxon>
        <taxon>Flavobacteriaceae</taxon>
        <taxon>Aureitalea</taxon>
    </lineage>
</organism>
<keyword evidence="3" id="KW-1185">Reference proteome</keyword>
<comment type="caution">
    <text evidence="2">The sequence shown here is derived from an EMBL/GenBank/DDBJ whole genome shotgun (WGS) entry which is preliminary data.</text>
</comment>
<gene>
    <name evidence="2" type="ORF">BST85_12445</name>
</gene>
<sequence>MKHLVLLWFGLQLFYACQPIDRLTYQGEDIDFSSPERIVSIPALIGDYSQRTEPVLYNDSTLFVSGFVVSSDRSGNFYKELIIQDQPSNPESGLRVLINSTQLYTRYPIGRRIFIRLYGLTLDLANGIYTLGIADNSGMQGIHTKSEDYLIWRDTLEVQITPLNLNVSDLPEMEEESASAKSVNRWVSLADFQFNRNEVLSEPPMTFASESTDQFDGERLLESCLDNQQIILSTSVYSDFKSISLPEGRGEIHGILTKNFFGDAYNLVVNDPLDIEFVNAERCDPPPAFVFEDFNGFDGFDEVEDSGWRSVNLYYEELGWSLGEFDGNKYLQISGYNSDEDEIEVWLISPIVDMDQTVDESIALDIQTSFNNGAELRLWYSDDYNGEVEEANWYPLEITIPEGSESGFGEFEETVSQDLTHLVGTIHFAFSYSGSDPGATTRFHLDNWTVRGTSE</sequence>
<evidence type="ECO:0000313" key="2">
    <source>
        <dbReference type="EMBL" id="PQB05616.1"/>
    </source>
</evidence>
<dbReference type="OrthoDB" id="1492759at2"/>
<evidence type="ECO:0000313" key="3">
    <source>
        <dbReference type="Proteomes" id="UP000239800"/>
    </source>
</evidence>
<proteinExistence type="predicted"/>
<dbReference type="AlphaFoldDB" id="A0A2S7KSM2"/>
<accession>A0A2S7KSM2</accession>
<evidence type="ECO:0000259" key="1">
    <source>
        <dbReference type="Pfam" id="PF18942"/>
    </source>
</evidence>
<protein>
    <recommendedName>
        <fullName evidence="1">DUF5689 domain-containing protein</fullName>
    </recommendedName>
</protein>
<name>A0A2S7KSM2_9FLAO</name>
<reference evidence="2 3" key="1">
    <citation type="submission" date="2016-11" db="EMBL/GenBank/DDBJ databases">
        <title>Trade-off between light-utilization and light-protection in marine flavobacteria.</title>
        <authorList>
            <person name="Kumagai Y."/>
        </authorList>
    </citation>
    <scope>NUCLEOTIDE SEQUENCE [LARGE SCALE GENOMIC DNA]</scope>
    <source>
        <strain evidence="2 3">NBRC 107741</strain>
    </source>
</reference>
<dbReference type="InterPro" id="IPR043744">
    <property type="entry name" value="DUF5689"/>
</dbReference>
<feature type="domain" description="DUF5689" evidence="1">
    <location>
        <begin position="39"/>
        <end position="275"/>
    </location>
</feature>
<dbReference type="PROSITE" id="PS51257">
    <property type="entry name" value="PROKAR_LIPOPROTEIN"/>
    <property type="match status" value="1"/>
</dbReference>